<keyword evidence="1" id="KW-0540">Nuclease</keyword>
<proteinExistence type="predicted"/>
<evidence type="ECO:0000256" key="1">
    <source>
        <dbReference type="ARBA" id="ARBA00022722"/>
    </source>
</evidence>
<dbReference type="GO" id="GO:0005829">
    <property type="term" value="C:cytosol"/>
    <property type="evidence" value="ECO:0007669"/>
    <property type="project" value="TreeGrafter"/>
</dbReference>
<accession>A0AAU9CB65</accession>
<evidence type="ECO:0000256" key="2">
    <source>
        <dbReference type="ARBA" id="ARBA00022839"/>
    </source>
</evidence>
<dbReference type="AlphaFoldDB" id="A0AAU9CB65"/>
<protein>
    <submittedName>
        <fullName evidence="4">DNA polymerase III subunit epsilon</fullName>
    </submittedName>
</protein>
<dbReference type="RefSeq" id="WP_340672834.1">
    <property type="nucleotide sequence ID" value="NZ_AP023447.1"/>
</dbReference>
<dbReference type="GO" id="GO:0045004">
    <property type="term" value="P:DNA replication proofreading"/>
    <property type="evidence" value="ECO:0007669"/>
    <property type="project" value="TreeGrafter"/>
</dbReference>
<organism evidence="4 5">
    <name type="scientific">Enterobacter roggenkampii</name>
    <dbReference type="NCBI Taxonomy" id="1812935"/>
    <lineage>
        <taxon>Bacteria</taxon>
        <taxon>Pseudomonadati</taxon>
        <taxon>Pseudomonadota</taxon>
        <taxon>Gammaproteobacteria</taxon>
        <taxon>Enterobacterales</taxon>
        <taxon>Enterobacteriaceae</taxon>
        <taxon>Enterobacter</taxon>
        <taxon>Enterobacter cloacae complex</taxon>
    </lineage>
</organism>
<dbReference type="InterPro" id="IPR036397">
    <property type="entry name" value="RNaseH_sf"/>
</dbReference>
<evidence type="ECO:0000259" key="3">
    <source>
        <dbReference type="SMART" id="SM00479"/>
    </source>
</evidence>
<name>A0AAU9CB65_9ENTR</name>
<dbReference type="PANTHER" id="PTHR30231">
    <property type="entry name" value="DNA POLYMERASE III SUBUNIT EPSILON"/>
    <property type="match status" value="1"/>
</dbReference>
<dbReference type="EMBL" id="AP023447">
    <property type="protein sequence ID" value="BCL44572.1"/>
    <property type="molecule type" value="Genomic_DNA"/>
</dbReference>
<dbReference type="PANTHER" id="PTHR30231:SF37">
    <property type="entry name" value="EXODEOXYRIBONUCLEASE 10"/>
    <property type="match status" value="1"/>
</dbReference>
<gene>
    <name evidence="4" type="ORF">OIPHN260_40740</name>
</gene>
<keyword evidence="2" id="KW-0269">Exonuclease</keyword>
<dbReference type="GO" id="GO:0008408">
    <property type="term" value="F:3'-5' exonuclease activity"/>
    <property type="evidence" value="ECO:0007669"/>
    <property type="project" value="TreeGrafter"/>
</dbReference>
<reference evidence="4" key="1">
    <citation type="journal article" date="2020" name="J Glob Antimicrob Resist">
        <title>Genomic characterization of clinical Enterobacter roggenkampii co-harboring blaIMP-1- and blaGES-5-encoding IncP6 and mcr-9-encoding IncHI2 plasmids isolated in Japan.</title>
        <authorList>
            <person name="Umeda K."/>
            <person name="Nakamura H."/>
            <person name="Fukuda A."/>
            <person name="Matsumoto Y."/>
            <person name="Motooka D."/>
            <person name="Nakamura S."/>
            <person name="Yasui Y."/>
            <person name="Yoshida H."/>
            <person name="Kawahara R."/>
        </authorList>
    </citation>
    <scope>NUCLEOTIDE SEQUENCE</scope>
    <source>
        <strain evidence="4">OIPH-N260</strain>
    </source>
</reference>
<dbReference type="InterPro" id="IPR013520">
    <property type="entry name" value="Ribonucl_H"/>
</dbReference>
<dbReference type="SUPFAM" id="SSF53098">
    <property type="entry name" value="Ribonuclease H-like"/>
    <property type="match status" value="1"/>
</dbReference>
<keyword evidence="2" id="KW-0378">Hydrolase</keyword>
<sequence length="234" mass="25658">MELNARNQMFAAILGGAVSGARVKEGATRSELIRHCWIMADQALYFADKLETEQQVATRWIEKGFVIVDTETTGLGTDAEIVEISIVDCAGNILLDTLIKPSKSIPAEATAIHGITDVMVADAPTWGEVLPHVVELTRKGWVAYNASFDARMLRQTGGEFALHEDIRSPECVMQLYANYNGEWDVRRRKCRWKRLVDAAAALKVDAGEGSPHRSLYDCKLTLGVILAIANGGAK</sequence>
<dbReference type="GO" id="GO:0003676">
    <property type="term" value="F:nucleic acid binding"/>
    <property type="evidence" value="ECO:0007669"/>
    <property type="project" value="InterPro"/>
</dbReference>
<feature type="domain" description="Exonuclease" evidence="3">
    <location>
        <begin position="64"/>
        <end position="234"/>
    </location>
</feature>
<dbReference type="Gene3D" id="3.30.420.10">
    <property type="entry name" value="Ribonuclease H-like superfamily/Ribonuclease H"/>
    <property type="match status" value="1"/>
</dbReference>
<dbReference type="SMART" id="SM00479">
    <property type="entry name" value="EXOIII"/>
    <property type="match status" value="1"/>
</dbReference>
<dbReference type="Proteomes" id="UP000595858">
    <property type="component" value="Chromosome"/>
</dbReference>
<dbReference type="Pfam" id="PF00929">
    <property type="entry name" value="RNase_T"/>
    <property type="match status" value="1"/>
</dbReference>
<evidence type="ECO:0000313" key="4">
    <source>
        <dbReference type="EMBL" id="BCL44572.1"/>
    </source>
</evidence>
<dbReference type="CDD" id="cd06127">
    <property type="entry name" value="DEDDh"/>
    <property type="match status" value="1"/>
</dbReference>
<dbReference type="InterPro" id="IPR012337">
    <property type="entry name" value="RNaseH-like_sf"/>
</dbReference>
<evidence type="ECO:0000313" key="5">
    <source>
        <dbReference type="Proteomes" id="UP000595858"/>
    </source>
</evidence>